<evidence type="ECO:0000256" key="4">
    <source>
        <dbReference type="ARBA" id="ARBA00023008"/>
    </source>
</evidence>
<evidence type="ECO:0000256" key="6">
    <source>
        <dbReference type="SAM" id="Phobius"/>
    </source>
</evidence>
<dbReference type="InterPro" id="IPR032694">
    <property type="entry name" value="CopC/D"/>
</dbReference>
<evidence type="ECO:0000313" key="9">
    <source>
        <dbReference type="Proteomes" id="UP000031675"/>
    </source>
</evidence>
<feature type="transmembrane region" description="Helical" evidence="6">
    <location>
        <begin position="187"/>
        <end position="208"/>
    </location>
</feature>
<keyword evidence="9" id="KW-1185">Reference proteome</keyword>
<evidence type="ECO:0000259" key="7">
    <source>
        <dbReference type="Pfam" id="PF04234"/>
    </source>
</evidence>
<dbReference type="InterPro" id="IPR014755">
    <property type="entry name" value="Cu-Rt/internalin_Ig-like"/>
</dbReference>
<reference evidence="9" key="1">
    <citation type="journal article" date="2015" name="Chem. Biol.">
        <title>Structure, bioactivity, and resistance mechanism of streptomonomicin, an unusual lasso Peptide from an understudied halophilic actinomycete.</title>
        <authorList>
            <person name="Metelev M."/>
            <person name="Tietz J.I."/>
            <person name="Melby J.O."/>
            <person name="Blair P.M."/>
            <person name="Zhu L."/>
            <person name="Livnat I."/>
            <person name="Severinov K."/>
            <person name="Mitchell D.A."/>
        </authorList>
    </citation>
    <scope>NUCLEOTIDE SEQUENCE [LARGE SCALE GENOMIC DNA]</scope>
    <source>
        <strain evidence="9">YIM 90003</strain>
    </source>
</reference>
<dbReference type="RefSeq" id="WP_040269875.1">
    <property type="nucleotide sequence ID" value="NZ_JROO01000003.1"/>
</dbReference>
<dbReference type="GO" id="GO:0005507">
    <property type="term" value="F:copper ion binding"/>
    <property type="evidence" value="ECO:0007669"/>
    <property type="project" value="InterPro"/>
</dbReference>
<dbReference type="Pfam" id="PF04234">
    <property type="entry name" value="CopC"/>
    <property type="match status" value="1"/>
</dbReference>
<evidence type="ECO:0000256" key="5">
    <source>
        <dbReference type="SAM" id="MobiDB-lite"/>
    </source>
</evidence>
<feature type="compositionally biased region" description="Basic residues" evidence="5">
    <location>
        <begin position="14"/>
        <end position="23"/>
    </location>
</feature>
<evidence type="ECO:0000313" key="8">
    <source>
        <dbReference type="EMBL" id="KII00427.1"/>
    </source>
</evidence>
<feature type="domain" description="CopC" evidence="7">
    <location>
        <begin position="48"/>
        <end position="141"/>
    </location>
</feature>
<dbReference type="GO" id="GO:0046688">
    <property type="term" value="P:response to copper ion"/>
    <property type="evidence" value="ECO:0007669"/>
    <property type="project" value="InterPro"/>
</dbReference>
<name>A0A0C2JGJ5_9ACTN</name>
<dbReference type="OrthoDB" id="5242236at2"/>
<dbReference type="InterPro" id="IPR007348">
    <property type="entry name" value="CopC_dom"/>
</dbReference>
<feature type="region of interest" description="Disordered" evidence="5">
    <location>
        <begin position="142"/>
        <end position="187"/>
    </location>
</feature>
<dbReference type="GO" id="GO:0005886">
    <property type="term" value="C:plasma membrane"/>
    <property type="evidence" value="ECO:0007669"/>
    <property type="project" value="TreeGrafter"/>
</dbReference>
<dbReference type="GO" id="GO:0006825">
    <property type="term" value="P:copper ion transport"/>
    <property type="evidence" value="ECO:0007669"/>
    <property type="project" value="InterPro"/>
</dbReference>
<keyword evidence="4" id="KW-0186">Copper</keyword>
<sequence length="222" mass="22423">MTLATPALPDPALQRRRPSRARRPAVAAAALLGSLALATATAPAALAHDTLIGSSPEDGDKLDTAPDEVELTFSGDVGEGSNAIVVTGPDGENHEEGEVRIDGPDASVGLQELPAAGEYTVAYRIISSDGHALEDEIAFSVTEEAVADSSPSPEPEASSPQDGGGADEGADAEESPAAQSPTDPSRLGPVAGVVVAIAVLALIAILLIRLRNRPGGRGGEQD</sequence>
<evidence type="ECO:0000256" key="3">
    <source>
        <dbReference type="ARBA" id="ARBA00022729"/>
    </source>
</evidence>
<organism evidence="8 9">
    <name type="scientific">Streptomonospora alba</name>
    <dbReference type="NCBI Taxonomy" id="183763"/>
    <lineage>
        <taxon>Bacteria</taxon>
        <taxon>Bacillati</taxon>
        <taxon>Actinomycetota</taxon>
        <taxon>Actinomycetes</taxon>
        <taxon>Streptosporangiales</taxon>
        <taxon>Nocardiopsidaceae</taxon>
        <taxon>Streptomonospora</taxon>
    </lineage>
</organism>
<keyword evidence="6" id="KW-0472">Membrane</keyword>
<keyword evidence="2" id="KW-0479">Metal-binding</keyword>
<dbReference type="Proteomes" id="UP000031675">
    <property type="component" value="Unassembled WGS sequence"/>
</dbReference>
<dbReference type="EMBL" id="JROO01000003">
    <property type="protein sequence ID" value="KII00427.1"/>
    <property type="molecule type" value="Genomic_DNA"/>
</dbReference>
<proteinExistence type="predicted"/>
<protein>
    <recommendedName>
        <fullName evidence="7">CopC domain-containing protein</fullName>
    </recommendedName>
</protein>
<dbReference type="GO" id="GO:0030313">
    <property type="term" value="C:cell envelope"/>
    <property type="evidence" value="ECO:0007669"/>
    <property type="project" value="UniProtKB-SubCell"/>
</dbReference>
<keyword evidence="6" id="KW-1133">Transmembrane helix</keyword>
<dbReference type="STRING" id="183763.LP52_00915"/>
<dbReference type="PANTHER" id="PTHR34820:SF4">
    <property type="entry name" value="INNER MEMBRANE PROTEIN YEBZ"/>
    <property type="match status" value="1"/>
</dbReference>
<evidence type="ECO:0000256" key="2">
    <source>
        <dbReference type="ARBA" id="ARBA00022723"/>
    </source>
</evidence>
<dbReference type="Gene3D" id="2.60.40.1220">
    <property type="match status" value="1"/>
</dbReference>
<comment type="subcellular location">
    <subcellularLocation>
        <location evidence="1">Cell envelope</location>
    </subcellularLocation>
</comment>
<feature type="compositionally biased region" description="Low complexity" evidence="5">
    <location>
        <begin position="143"/>
        <end position="160"/>
    </location>
</feature>
<gene>
    <name evidence="8" type="ORF">LP52_00915</name>
</gene>
<keyword evidence="6" id="KW-0812">Transmembrane</keyword>
<keyword evidence="3" id="KW-0732">Signal</keyword>
<dbReference type="SUPFAM" id="SSF81296">
    <property type="entry name" value="E set domains"/>
    <property type="match status" value="1"/>
</dbReference>
<feature type="region of interest" description="Disordered" evidence="5">
    <location>
        <begin position="1"/>
        <end position="23"/>
    </location>
</feature>
<comment type="caution">
    <text evidence="8">The sequence shown here is derived from an EMBL/GenBank/DDBJ whole genome shotgun (WGS) entry which is preliminary data.</text>
</comment>
<accession>A0A0C2JGJ5</accession>
<dbReference type="PANTHER" id="PTHR34820">
    <property type="entry name" value="INNER MEMBRANE PROTEIN YEBZ"/>
    <property type="match status" value="1"/>
</dbReference>
<dbReference type="GO" id="GO:0042597">
    <property type="term" value="C:periplasmic space"/>
    <property type="evidence" value="ECO:0007669"/>
    <property type="project" value="InterPro"/>
</dbReference>
<dbReference type="AlphaFoldDB" id="A0A0C2JGJ5"/>
<dbReference type="InterPro" id="IPR014756">
    <property type="entry name" value="Ig_E-set"/>
</dbReference>
<evidence type="ECO:0000256" key="1">
    <source>
        <dbReference type="ARBA" id="ARBA00004196"/>
    </source>
</evidence>